<comment type="caution">
    <text evidence="1">The sequence shown here is derived from an EMBL/GenBank/DDBJ whole genome shotgun (WGS) entry which is preliminary data.</text>
</comment>
<evidence type="ECO:0000313" key="2">
    <source>
        <dbReference type="Proteomes" id="UP000460718"/>
    </source>
</evidence>
<proteinExistence type="predicted"/>
<gene>
    <name evidence="1" type="ORF">PF011_g2291</name>
</gene>
<dbReference type="AlphaFoldDB" id="A0A6A3MEI3"/>
<accession>A0A6A3MEI3</accession>
<name>A0A6A3MEI3_9STRA</name>
<organism evidence="1 2">
    <name type="scientific">Phytophthora fragariae</name>
    <dbReference type="NCBI Taxonomy" id="53985"/>
    <lineage>
        <taxon>Eukaryota</taxon>
        <taxon>Sar</taxon>
        <taxon>Stramenopiles</taxon>
        <taxon>Oomycota</taxon>
        <taxon>Peronosporomycetes</taxon>
        <taxon>Peronosporales</taxon>
        <taxon>Peronosporaceae</taxon>
        <taxon>Phytophthora</taxon>
    </lineage>
</organism>
<dbReference type="Proteomes" id="UP000460718">
    <property type="component" value="Unassembled WGS sequence"/>
</dbReference>
<evidence type="ECO:0000313" key="1">
    <source>
        <dbReference type="EMBL" id="KAE9026934.1"/>
    </source>
</evidence>
<dbReference type="EMBL" id="QXFW01000068">
    <property type="protein sequence ID" value="KAE9026934.1"/>
    <property type="molecule type" value="Genomic_DNA"/>
</dbReference>
<reference evidence="1 2" key="1">
    <citation type="submission" date="2018-09" db="EMBL/GenBank/DDBJ databases">
        <title>Genomic investigation of the strawberry pathogen Phytophthora fragariae indicates pathogenicity is determined by transcriptional variation in three key races.</title>
        <authorList>
            <person name="Adams T.M."/>
            <person name="Armitage A.D."/>
            <person name="Sobczyk M.K."/>
            <person name="Bates H.J."/>
            <person name="Dunwell J.M."/>
            <person name="Nellist C.F."/>
            <person name="Harrison R.J."/>
        </authorList>
    </citation>
    <scope>NUCLEOTIDE SEQUENCE [LARGE SCALE GENOMIC DNA]</scope>
    <source>
        <strain evidence="1 2">SCRP245</strain>
    </source>
</reference>
<protein>
    <submittedName>
        <fullName evidence="1">Uncharacterized protein</fullName>
    </submittedName>
</protein>
<sequence length="91" mass="10787">MQAKSCDQELKSIFSAYADRLCASVRLVLSARRAARCKTHTLTCARAVHFVELWCRNIRIQLRRTRQLRGYKKCRQLWRHRQGLQAVRTLE</sequence>